<dbReference type="PANTHER" id="PTHR32322">
    <property type="entry name" value="INNER MEMBRANE TRANSPORTER"/>
    <property type="match status" value="1"/>
</dbReference>
<feature type="transmembrane region" description="Helical" evidence="5">
    <location>
        <begin position="84"/>
        <end position="102"/>
    </location>
</feature>
<feature type="transmembrane region" description="Helical" evidence="5">
    <location>
        <begin position="108"/>
        <end position="127"/>
    </location>
</feature>
<evidence type="ECO:0000256" key="4">
    <source>
        <dbReference type="ARBA" id="ARBA00023136"/>
    </source>
</evidence>
<feature type="transmembrane region" description="Helical" evidence="5">
    <location>
        <begin position="275"/>
        <end position="297"/>
    </location>
</feature>
<comment type="caution">
    <text evidence="7">The sequence shown here is derived from an EMBL/GenBank/DDBJ whole genome shotgun (WGS) entry which is preliminary data.</text>
</comment>
<organism evidence="7 8">
    <name type="scientific">Shewanella hanedai</name>
    <name type="common">Alteromonas hanedai</name>
    <dbReference type="NCBI Taxonomy" id="25"/>
    <lineage>
        <taxon>Bacteria</taxon>
        <taxon>Pseudomonadati</taxon>
        <taxon>Pseudomonadota</taxon>
        <taxon>Gammaproteobacteria</taxon>
        <taxon>Alteromonadales</taxon>
        <taxon>Shewanellaceae</taxon>
        <taxon>Shewanella</taxon>
    </lineage>
</organism>
<protein>
    <submittedName>
        <fullName evidence="7">DMT family transporter</fullName>
    </submittedName>
</protein>
<keyword evidence="2 5" id="KW-0812">Transmembrane</keyword>
<dbReference type="Pfam" id="PF00892">
    <property type="entry name" value="EamA"/>
    <property type="match status" value="1"/>
</dbReference>
<proteinExistence type="predicted"/>
<evidence type="ECO:0000256" key="1">
    <source>
        <dbReference type="ARBA" id="ARBA00004141"/>
    </source>
</evidence>
<feature type="transmembrane region" description="Helical" evidence="5">
    <location>
        <begin position="216"/>
        <end position="237"/>
    </location>
</feature>
<dbReference type="PANTHER" id="PTHR32322:SF9">
    <property type="entry name" value="AMINO-ACID METABOLITE EFFLUX PUMP-RELATED"/>
    <property type="match status" value="1"/>
</dbReference>
<feature type="domain" description="EamA" evidence="6">
    <location>
        <begin position="161"/>
        <end position="291"/>
    </location>
</feature>
<dbReference type="Proteomes" id="UP000318126">
    <property type="component" value="Unassembled WGS sequence"/>
</dbReference>
<gene>
    <name evidence="7" type="ORF">FN961_18935</name>
</gene>
<feature type="transmembrane region" description="Helical" evidence="5">
    <location>
        <begin position="45"/>
        <end position="63"/>
    </location>
</feature>
<feature type="transmembrane region" description="Helical" evidence="5">
    <location>
        <begin position="249"/>
        <end position="269"/>
    </location>
</feature>
<accession>A0A553JJY9</accession>
<evidence type="ECO:0000256" key="5">
    <source>
        <dbReference type="SAM" id="Phobius"/>
    </source>
</evidence>
<keyword evidence="8" id="KW-1185">Reference proteome</keyword>
<keyword evidence="4 5" id="KW-0472">Membrane</keyword>
<comment type="subcellular location">
    <subcellularLocation>
        <location evidence="1">Membrane</location>
        <topology evidence="1">Multi-pass membrane protein</topology>
    </subcellularLocation>
</comment>
<dbReference type="InterPro" id="IPR037185">
    <property type="entry name" value="EmrE-like"/>
</dbReference>
<dbReference type="InterPro" id="IPR050638">
    <property type="entry name" value="AA-Vitamin_Transporters"/>
</dbReference>
<feature type="transmembrane region" description="Helical" evidence="5">
    <location>
        <begin position="134"/>
        <end position="152"/>
    </location>
</feature>
<evidence type="ECO:0000256" key="3">
    <source>
        <dbReference type="ARBA" id="ARBA00022989"/>
    </source>
</evidence>
<evidence type="ECO:0000313" key="8">
    <source>
        <dbReference type="Proteomes" id="UP000318126"/>
    </source>
</evidence>
<name>A0A553JJY9_SHEHA</name>
<reference evidence="8" key="1">
    <citation type="submission" date="2019-07" db="EMBL/GenBank/DDBJ databases">
        <title>Shewanella sp. YLB-08 draft genomic sequence.</title>
        <authorList>
            <person name="Yu L."/>
        </authorList>
    </citation>
    <scope>NUCLEOTIDE SEQUENCE [LARGE SCALE GENOMIC DNA]</scope>
    <source>
        <strain evidence="8">JCM 20706</strain>
    </source>
</reference>
<feature type="transmembrane region" description="Helical" evidence="5">
    <location>
        <begin position="158"/>
        <end position="178"/>
    </location>
</feature>
<dbReference type="EMBL" id="VKGK01000027">
    <property type="protein sequence ID" value="TRY12765.1"/>
    <property type="molecule type" value="Genomic_DNA"/>
</dbReference>
<sequence length="302" mass="32057">MNPVMDPAKLKTLLATCFALLAFAGNSVFCRLALGDEAIDAASFTAIRLLSGILVLVIILLLAKFIQKKQSSAELSDSEAKGSWLAGFLLFLYAVTFSYAYISLDTGIGALILFGAVQITMILISILSGNRLHYLEWTGVVIAFSGFVYLVLPSLSTPSMTGFILMTISGVAWGLYTVKGRGCTDPISDTAYNFMRTLPFIVILLVVTIQNANLSQAGAILAVMSGAIASGIGYAVWYFAIRGLSVTQAAAVQLLVPIIAAIGGVLFASEVVSQRLVIASFMVLGGIMLLVLGRAYLNRTSD</sequence>
<dbReference type="InterPro" id="IPR000620">
    <property type="entry name" value="EamA_dom"/>
</dbReference>
<evidence type="ECO:0000259" key="6">
    <source>
        <dbReference type="Pfam" id="PF00892"/>
    </source>
</evidence>
<dbReference type="SUPFAM" id="SSF103481">
    <property type="entry name" value="Multidrug resistance efflux transporter EmrE"/>
    <property type="match status" value="2"/>
</dbReference>
<keyword evidence="3 5" id="KW-1133">Transmembrane helix</keyword>
<feature type="transmembrane region" description="Helical" evidence="5">
    <location>
        <begin position="190"/>
        <end position="210"/>
    </location>
</feature>
<dbReference type="GO" id="GO:0016020">
    <property type="term" value="C:membrane"/>
    <property type="evidence" value="ECO:0007669"/>
    <property type="project" value="UniProtKB-SubCell"/>
</dbReference>
<dbReference type="AlphaFoldDB" id="A0A553JJY9"/>
<dbReference type="OrthoDB" id="321830at2"/>
<evidence type="ECO:0000256" key="2">
    <source>
        <dbReference type="ARBA" id="ARBA00022692"/>
    </source>
</evidence>
<evidence type="ECO:0000313" key="7">
    <source>
        <dbReference type="EMBL" id="TRY12765.1"/>
    </source>
</evidence>